<evidence type="ECO:0000256" key="3">
    <source>
        <dbReference type="ARBA" id="ARBA00043952"/>
    </source>
</evidence>
<feature type="compositionally biased region" description="Low complexity" evidence="5">
    <location>
        <begin position="174"/>
        <end position="183"/>
    </location>
</feature>
<keyword evidence="2" id="KW-0833">Ubl conjugation pathway</keyword>
<dbReference type="Gene3D" id="3.10.110.10">
    <property type="entry name" value="Ubiquitin Conjugating Enzyme"/>
    <property type="match status" value="1"/>
</dbReference>
<dbReference type="InterPro" id="IPR000608">
    <property type="entry name" value="UBC"/>
</dbReference>
<evidence type="ECO:0000256" key="2">
    <source>
        <dbReference type="ARBA" id="ARBA00022786"/>
    </source>
</evidence>
<protein>
    <submittedName>
        <fullName evidence="7">Ubiquitin conjugating enzyme E2 E1</fullName>
    </submittedName>
</protein>
<sequence length="436" mass="47135">GEPRFPQGRGPAGINPSGAEGLIVIPPLWRPSPPPPSHPRPTPTRGGSRACARDPRPSPSARAGRPRHRPSGRGVGARRRGASGLVVSAPPPASPFPHRAPAPRLRPPVSASSLTLLRPSSLPDLAELHSWPPLCRFGHPPSATPEKPTETAPRPAHRRDLPSLPRRGSPRPRPALLRLLGISPPSPEGSPGGRGRGRSPCSGPFSHRVPHLGPKINKPRPICKSLNGPVDFEKRVEGGGQPGAPLAEALLTAPDFLIYTDCMQTEKETNTPKKKESKVSMSKNSKLLSTSAKRIQKELADITLDPPPNCSAGPKGDNIYEWRSTILGPPGSVYEGGVFFLDITFTPEYPFKPPKVTFRTRIYHCNINSQGVICLDILKDNWSPALTISKVLLSICSLLTDCNPADPLVGSIATQYMTNRAEHDRMARQWTKRYAT</sequence>
<feature type="active site" description="Glycyl thioester intermediate" evidence="4">
    <location>
        <position position="374"/>
    </location>
</feature>
<dbReference type="Pfam" id="PF00179">
    <property type="entry name" value="UQ_con"/>
    <property type="match status" value="1"/>
</dbReference>
<dbReference type="InterPro" id="IPR023313">
    <property type="entry name" value="UBQ-conjugating_AS"/>
</dbReference>
<proteinExistence type="predicted"/>
<reference evidence="7" key="2">
    <citation type="submission" date="2025-08" db="UniProtKB">
        <authorList>
            <consortium name="Ensembl"/>
        </authorList>
    </citation>
    <scope>IDENTIFICATION</scope>
    <source>
        <strain evidence="7">breed Abyssinian</strain>
    </source>
</reference>
<dbReference type="Ensembl" id="ENSFCTT00005023906.1">
    <property type="protein sequence ID" value="ENSFCTP00005015614.1"/>
    <property type="gene ID" value="ENSFCTG00005008560.1"/>
</dbReference>
<evidence type="ECO:0000256" key="5">
    <source>
        <dbReference type="SAM" id="MobiDB-lite"/>
    </source>
</evidence>
<dbReference type="InterPro" id="IPR016135">
    <property type="entry name" value="UBQ-conjugating_enzyme/RWD"/>
</dbReference>
<evidence type="ECO:0000256" key="1">
    <source>
        <dbReference type="ARBA" id="ARBA00022679"/>
    </source>
</evidence>
<evidence type="ECO:0000313" key="8">
    <source>
        <dbReference type="Proteomes" id="UP000823872"/>
    </source>
</evidence>
<accession>A0ABI7WZA0</accession>
<feature type="compositionally biased region" description="Pro residues" evidence="5">
    <location>
        <begin position="89"/>
        <end position="106"/>
    </location>
</feature>
<evidence type="ECO:0000259" key="6">
    <source>
        <dbReference type="PROSITE" id="PS50127"/>
    </source>
</evidence>
<feature type="compositionally biased region" description="Basic and acidic residues" evidence="5">
    <location>
        <begin position="267"/>
        <end position="278"/>
    </location>
</feature>
<dbReference type="SMART" id="SM00212">
    <property type="entry name" value="UBCc"/>
    <property type="match status" value="1"/>
</dbReference>
<feature type="compositionally biased region" description="Basic residues" evidence="5">
    <location>
        <begin position="64"/>
        <end position="81"/>
    </location>
</feature>
<reference evidence="7" key="3">
    <citation type="submission" date="2025-09" db="UniProtKB">
        <authorList>
            <consortium name="Ensembl"/>
        </authorList>
    </citation>
    <scope>IDENTIFICATION</scope>
    <source>
        <strain evidence="7">breed Abyssinian</strain>
    </source>
</reference>
<gene>
    <name evidence="7" type="primary">UBE2E1</name>
</gene>
<feature type="region of interest" description="Disordered" evidence="5">
    <location>
        <begin position="267"/>
        <end position="287"/>
    </location>
</feature>
<feature type="region of interest" description="Disordered" evidence="5">
    <location>
        <begin position="128"/>
        <end position="222"/>
    </location>
</feature>
<dbReference type="PANTHER" id="PTHR24068">
    <property type="entry name" value="UBIQUITIN-CONJUGATING ENZYME E2"/>
    <property type="match status" value="1"/>
</dbReference>
<organism evidence="7 8">
    <name type="scientific">Felis catus</name>
    <name type="common">Cat</name>
    <name type="synonym">Felis silvestris catus</name>
    <dbReference type="NCBI Taxonomy" id="9685"/>
    <lineage>
        <taxon>Eukaryota</taxon>
        <taxon>Metazoa</taxon>
        <taxon>Chordata</taxon>
        <taxon>Craniata</taxon>
        <taxon>Vertebrata</taxon>
        <taxon>Euteleostomi</taxon>
        <taxon>Mammalia</taxon>
        <taxon>Eutheria</taxon>
        <taxon>Laurasiatheria</taxon>
        <taxon>Carnivora</taxon>
        <taxon>Feliformia</taxon>
        <taxon>Felidae</taxon>
        <taxon>Felinae</taxon>
        <taxon>Felis</taxon>
    </lineage>
</organism>
<dbReference type="SUPFAM" id="SSF54495">
    <property type="entry name" value="UBC-like"/>
    <property type="match status" value="1"/>
</dbReference>
<name>A0ABI7WZA0_FELCA</name>
<feature type="compositionally biased region" description="Pro residues" evidence="5">
    <location>
        <begin position="28"/>
        <end position="42"/>
    </location>
</feature>
<keyword evidence="1" id="KW-0808">Transferase</keyword>
<dbReference type="Proteomes" id="UP000823872">
    <property type="component" value="Chromosome C2"/>
</dbReference>
<comment type="pathway">
    <text evidence="3">Protein modification.</text>
</comment>
<dbReference type="PROSITE" id="PS00183">
    <property type="entry name" value="UBC_1"/>
    <property type="match status" value="1"/>
</dbReference>
<keyword evidence="8" id="KW-1185">Reference proteome</keyword>
<feature type="domain" description="UBC core" evidence="6">
    <location>
        <begin position="290"/>
        <end position="436"/>
    </location>
</feature>
<dbReference type="CDD" id="cd23793">
    <property type="entry name" value="UBCc_UBE2E"/>
    <property type="match status" value="1"/>
</dbReference>
<reference evidence="7 8" key="1">
    <citation type="submission" date="2021-02" db="EMBL/GenBank/DDBJ databases">
        <title>Safari Cat Assemblies.</title>
        <authorList>
            <person name="Bredemeyer K.R."/>
            <person name="Murphy W.J."/>
        </authorList>
    </citation>
    <scope>NUCLEOTIDE SEQUENCE [LARGE SCALE GENOMIC DNA]</scope>
</reference>
<dbReference type="GeneTree" id="ENSGT00940000156415"/>
<evidence type="ECO:0000256" key="4">
    <source>
        <dbReference type="PROSITE-ProRule" id="PRU10133"/>
    </source>
</evidence>
<feature type="region of interest" description="Disordered" evidence="5">
    <location>
        <begin position="1"/>
        <end position="109"/>
    </location>
</feature>
<evidence type="ECO:0000313" key="7">
    <source>
        <dbReference type="Ensembl" id="ENSFCTP00005015614.1"/>
    </source>
</evidence>
<dbReference type="PROSITE" id="PS50127">
    <property type="entry name" value="UBC_2"/>
    <property type="match status" value="1"/>
</dbReference>